<feature type="region of interest" description="Disordered" evidence="1">
    <location>
        <begin position="2459"/>
        <end position="2513"/>
    </location>
</feature>
<evidence type="ECO:0000259" key="2">
    <source>
        <dbReference type="PROSITE" id="PS51272"/>
    </source>
</evidence>
<dbReference type="EMBL" id="JAHLQO010000005">
    <property type="protein sequence ID" value="MBU5669922.1"/>
    <property type="molecule type" value="Genomic_DNA"/>
</dbReference>
<protein>
    <submittedName>
        <fullName evidence="3">InlB B-repeat-containing protein</fullName>
    </submittedName>
</protein>
<dbReference type="NCBIfam" id="TIGR02543">
    <property type="entry name" value="List_Bact_rpt"/>
    <property type="match status" value="1"/>
</dbReference>
<gene>
    <name evidence="3" type="ORF">KQI68_08755</name>
</gene>
<evidence type="ECO:0000313" key="4">
    <source>
        <dbReference type="Proteomes" id="UP000783742"/>
    </source>
</evidence>
<dbReference type="Pfam" id="PF18998">
    <property type="entry name" value="Flg_new_2"/>
    <property type="match status" value="1"/>
</dbReference>
<dbReference type="Proteomes" id="UP000783742">
    <property type="component" value="Unassembled WGS sequence"/>
</dbReference>
<keyword evidence="4" id="KW-1185">Reference proteome</keyword>
<feature type="region of interest" description="Disordered" evidence="1">
    <location>
        <begin position="65"/>
        <end position="88"/>
    </location>
</feature>
<name>A0ABS6FIB8_9FIRM</name>
<evidence type="ECO:0000313" key="3">
    <source>
        <dbReference type="EMBL" id="MBU5669922.1"/>
    </source>
</evidence>
<feature type="domain" description="SLH" evidence="2">
    <location>
        <begin position="2574"/>
        <end position="2637"/>
    </location>
</feature>
<reference evidence="3 4" key="1">
    <citation type="submission" date="2021-06" db="EMBL/GenBank/DDBJ databases">
        <authorList>
            <person name="Sun Q."/>
            <person name="Li D."/>
        </authorList>
    </citation>
    <scope>NUCLEOTIDE SEQUENCE [LARGE SCALE GENOMIC DNA]</scope>
    <source>
        <strain evidence="3 4">MSJ-1</strain>
    </source>
</reference>
<sequence>MKNRILSFLMAITMILEILAPQIVVANKRQLSYSEEDKTNIIDAGDYPKITGDIFREIARNESKKQGNIVGERGSRPFSSPYIPPGNTPTDENKPLFYLNLKSKFELVGLEGREFDWDKIFKSEKIGLKFFQLNDEGKRTGVQFHFKAGKNDEPMWEAEANEPAKLPVYSNKLKPYTYEVEFDGEVAKNVQLVIGTESGTPSQTTWIKDPATGEYTSTATLPMAIYQVAATSFSTVWNTALNENERPEIIGEFEPEGKDTDDPEALPVNLTFPKNDNDEVVLRARFKENYEEDDSKNQYPLLDKEIKKTPRVAITGGDEYTIDDARKTITFRAKKFKYEFNYDVVDGGKLTMTEIIPITFDANGGKFASITDSSAEQKITKEVEYGKDLTEKIETPSNEGESFQAWGIKDDTLNINPINEGALKNITKAKTFYAIWNNDIIPQDGDNKPENVPDNYVKVTFDMTDKVKSKKDFPNKIYWVNPDKEVSFIEKEPRGTWIDLTTLDKEWMFKEWENNNQNDNITISLGRDKNGEVKVPDDTLNYSVIKGKFTQNTIFKAKYNLIMEETLIPIILRQPYVVPVYTFVSPDNLVVNVNGSKDKRYTNFPESTIYYFLDGETKVSHKTSNTPKTLDVVISVSYRPNDKLTNRSQIKKGQIIFVENVVPQTGEEKPLVPDNYVKVTLIPGELSNDENTIYWVNPKAEVTIKEADVNPIKGHKLTHWTLDKKEFDFTKKYKFTEDKEIYAQYSKKGDSEEIDQPGVKFIVVNIGDKIPYDTYKDNIIPRKGLNVDYIKVIQEPDTSKATFPYDETDTKGQVAKVKIKYDNNFEEEVEIPITVVPDYIDITDDQNKEVPKDFVKVTVELTDKADLKDDNGDPLTGEDLNKAKTKIYKVNPNKEVSLPTQKPTGKTISKSTENPVEFTWNFEKWTSDETPSREWKEKIIGQFKNETTITANYTSGKADNGELLAEEKEVFESYKLGNEWINNFIPTEDDLKDLVKLKDDNGNKDLPTSAIVELVVGEKASGEKYTNLKEELYDKLQEKDETEVYRIEHIKAKVTFKNGEAKEIQIPIKVIKNIYEAKTLTQKPIYVPNNYEKVTLNPTTKAKDPQKTYYYVNPDAFVKIPGTDPTGNADNTFTQWQVDRGVTKFKDTTVQANKKYELASRYKFARDTIIQAQYVKDVIPEDASGKPSTVPDNYVKVTFVPTEKANDATNSNKIFWVNPAKEVKIPVENPVGKQHFTFKEWKLGVNADGDAYNPSEARQFTQKETTITATYDVAKDIIPYDPKEPTTRPDGYVRVSFEAEDGLDLSDVKFYYVKKNSSIKLGDASLAKPSVTADTGYKFTSWDKADTLEITDVDVVVKAQSNKLPTLVPEEDDQGKQNDKPNGYVEVSFVIKAADQSKGSIKGVSKFYVNPKEYVKINPPATEASTGYEFGAWDVDATIPRVYTEDITTITGSFNQIKNVIPKTKDDDSEKPKGYKTVTFEIEGVGGSINAGETSVYYVDPNRDVTLTPPKTTANIGYEFNTWTPNPATLTKYENDTTIKGSFKKLDDIIPKVGEGDKENPKPEGYVSVTFLPGDNGKLEGKTVYYVNPTANPAITLGNVKIIKPTIKPNVGYKVADQAWDKVDNTEIKSDTNVTAQYTPLDDVIPKTKNDDSEKPSGYITVKFSGEENGTLTGNTVFYINPNKAVVLQNNAPTINPNTGYEAAGWDTSLNRAIKYNDGDVIKAQYNPLNNIYEEEKPGYVKVEFNKGQHGELKGTVNYWIKPGVEVTIPEPTVKPNIGYNFKQWDKTTTITAKANDPTYVITATYDSIADVIPGDQAKPNGYVEVKFVADNNGNLSGTTLYYVNPNKNVDLTTQANAIVKNPNVGFTEVGGTWNPNIDTNKKYTDRVTTYTFNFKKLDDVIPGGDNVTQPKGYVKVDFIAGANGSLAGGNKTYYVNPSRNVMIVDQATGATNEIVVPTPTPSANYEFDSWSPAIDKTNSITSSVIYEARFKSLKVIMTYDGNGNTEGTVPEALSYDVGTEITLAGGRDLKKNNYVLKAWKIRDKTYAPGEKFTIKENTTATAVWEEDFHNVSFNTDGGTYIEPQKVKHGGTITPVTSPTKEGYTFTGWKVDGNDFNPTNDKVTKDITLVAQYVPNVIPQTGEDKPNNVPTEYISITVKTTDKATENKTEIFWVAPNKDVTISVQNPTGKKVERTTTEAEFTWIFDGWKSDETTPREWKDIISGVFTKATTITAQYTKDNAKAGDIVVEKYATTESIKDNNGNFINNYLPTEEELKSLIKVVDANEEAQPLAAGDSVLFTIEAGKTFDEVIYEKLKEKPDYNKDVRVETIEAEITFANGVKKNVAVPIYVYKNIYEGLTLYGKPLEVVNAEAATAKEYIRVALIPTEKAINQQIRVFYVRKNAAVIIPGQDPTGRDNYIFKEWRSDKDNLINANAMFRAANIPLDPPVVKDNEKVDLGNRMRFDQNTDIKAQYDKKPDPKPEVPDKPTPDTPDKPSLPDYRPDRPSYGGGGSTIFVEKPVEKIIKVPDNAYGKEVWYMQGFENEFRPKDGLTRAEAAQILANALLEDGYKFNKDYKISYKDVGDAWYTKAVKIVTEANVFEGYDDGEFKPQKKITRAEWISTLKRFQKLSDKSGNHMNLRDGHWAMAEVEAAYEAGWLKIYKGGLASFKEDEIISREEVAAVSNKAFDRVLDKTYIKRNEKSLVTYKDVDENMWSYEDILCASNTFLFKNKDYRAHWVDRDKNIFNIDTSGFEIVQDKFQRDPR</sequence>
<proteinExistence type="predicted"/>
<dbReference type="InterPro" id="IPR001119">
    <property type="entry name" value="SLH_dom"/>
</dbReference>
<evidence type="ECO:0000256" key="1">
    <source>
        <dbReference type="SAM" id="MobiDB-lite"/>
    </source>
</evidence>
<comment type="caution">
    <text evidence="3">The sequence shown here is derived from an EMBL/GenBank/DDBJ whole genome shotgun (WGS) entry which is preliminary data.</text>
</comment>
<accession>A0ABS6FIB8</accession>
<dbReference type="InterPro" id="IPR013378">
    <property type="entry name" value="InlB-like_B-rpt"/>
</dbReference>
<dbReference type="RefSeq" id="WP_216549753.1">
    <property type="nucleotide sequence ID" value="NZ_JAHLQO010000005.1"/>
</dbReference>
<organism evidence="3 4">
    <name type="scientific">Peptoniphilus ovalis</name>
    <dbReference type="NCBI Taxonomy" id="2841503"/>
    <lineage>
        <taxon>Bacteria</taxon>
        <taxon>Bacillati</taxon>
        <taxon>Bacillota</taxon>
        <taxon>Tissierellia</taxon>
        <taxon>Tissierellales</taxon>
        <taxon>Peptoniphilaceae</taxon>
        <taxon>Peptoniphilus</taxon>
    </lineage>
</organism>
<feature type="compositionally biased region" description="Basic and acidic residues" evidence="1">
    <location>
        <begin position="2459"/>
        <end position="2493"/>
    </location>
</feature>
<dbReference type="PROSITE" id="PS51272">
    <property type="entry name" value="SLH"/>
    <property type="match status" value="1"/>
</dbReference>
<dbReference type="Pfam" id="PF09479">
    <property type="entry name" value="Flg_new"/>
    <property type="match status" value="3"/>
</dbReference>
<dbReference type="InterPro" id="IPR044060">
    <property type="entry name" value="Bacterial_rp_domain"/>
</dbReference>
<dbReference type="Pfam" id="PF00395">
    <property type="entry name" value="SLH"/>
    <property type="match status" value="1"/>
</dbReference>